<organism evidence="10 11">
    <name type="scientific">Lutimaribacter pacificus</name>
    <dbReference type="NCBI Taxonomy" id="391948"/>
    <lineage>
        <taxon>Bacteria</taxon>
        <taxon>Pseudomonadati</taxon>
        <taxon>Pseudomonadota</taxon>
        <taxon>Alphaproteobacteria</taxon>
        <taxon>Rhodobacterales</taxon>
        <taxon>Roseobacteraceae</taxon>
        <taxon>Lutimaribacter</taxon>
    </lineage>
</organism>
<evidence type="ECO:0000256" key="7">
    <source>
        <dbReference type="SAM" id="Phobius"/>
    </source>
</evidence>
<dbReference type="InterPro" id="IPR003838">
    <property type="entry name" value="ABC3_permease_C"/>
</dbReference>
<evidence type="ECO:0000256" key="5">
    <source>
        <dbReference type="ARBA" id="ARBA00023136"/>
    </source>
</evidence>
<dbReference type="GO" id="GO:0005886">
    <property type="term" value="C:plasma membrane"/>
    <property type="evidence" value="ECO:0007669"/>
    <property type="project" value="UniProtKB-SubCell"/>
</dbReference>
<dbReference type="GO" id="GO:0022857">
    <property type="term" value="F:transmembrane transporter activity"/>
    <property type="evidence" value="ECO:0007669"/>
    <property type="project" value="TreeGrafter"/>
</dbReference>
<protein>
    <submittedName>
        <fullName evidence="10">Putative ABC transport system permease protein</fullName>
    </submittedName>
</protein>
<dbReference type="Pfam" id="PF12704">
    <property type="entry name" value="MacB_PCD"/>
    <property type="match status" value="1"/>
</dbReference>
<evidence type="ECO:0000313" key="10">
    <source>
        <dbReference type="EMBL" id="SHJ84478.1"/>
    </source>
</evidence>
<evidence type="ECO:0000256" key="3">
    <source>
        <dbReference type="ARBA" id="ARBA00022692"/>
    </source>
</evidence>
<dbReference type="PANTHER" id="PTHR30572">
    <property type="entry name" value="MEMBRANE COMPONENT OF TRANSPORTER-RELATED"/>
    <property type="match status" value="1"/>
</dbReference>
<evidence type="ECO:0000313" key="11">
    <source>
        <dbReference type="Proteomes" id="UP000324252"/>
    </source>
</evidence>
<name>A0A1H0G3C9_9RHOB</name>
<comment type="subcellular location">
    <subcellularLocation>
        <location evidence="1">Cell membrane</location>
        <topology evidence="1">Multi-pass membrane protein</topology>
    </subcellularLocation>
</comment>
<feature type="transmembrane region" description="Helical" evidence="7">
    <location>
        <begin position="21"/>
        <end position="40"/>
    </location>
</feature>
<evidence type="ECO:0000256" key="4">
    <source>
        <dbReference type="ARBA" id="ARBA00022989"/>
    </source>
</evidence>
<feature type="transmembrane region" description="Helical" evidence="7">
    <location>
        <begin position="328"/>
        <end position="354"/>
    </location>
</feature>
<keyword evidence="5 7" id="KW-0472">Membrane</keyword>
<evidence type="ECO:0000256" key="1">
    <source>
        <dbReference type="ARBA" id="ARBA00004651"/>
    </source>
</evidence>
<accession>A0A1H0G3C9</accession>
<dbReference type="OrthoDB" id="9802264at2"/>
<dbReference type="InterPro" id="IPR025857">
    <property type="entry name" value="MacB_PCD"/>
</dbReference>
<evidence type="ECO:0000256" key="6">
    <source>
        <dbReference type="ARBA" id="ARBA00038076"/>
    </source>
</evidence>
<feature type="domain" description="MacB-like periplasmic core" evidence="9">
    <location>
        <begin position="20"/>
        <end position="242"/>
    </location>
</feature>
<keyword evidence="3 7" id="KW-0812">Transmembrane</keyword>
<reference evidence="10 11" key="1">
    <citation type="submission" date="2016-11" db="EMBL/GenBank/DDBJ databases">
        <authorList>
            <person name="Varghese N."/>
            <person name="Submissions S."/>
        </authorList>
    </citation>
    <scope>NUCLEOTIDE SEQUENCE [LARGE SCALE GENOMIC DNA]</scope>
    <source>
        <strain evidence="10 11">DSM 29620</strain>
    </source>
</reference>
<dbReference type="Pfam" id="PF02687">
    <property type="entry name" value="FtsX"/>
    <property type="match status" value="1"/>
</dbReference>
<feature type="transmembrane region" description="Helical" evidence="7">
    <location>
        <begin position="280"/>
        <end position="304"/>
    </location>
</feature>
<keyword evidence="11" id="KW-1185">Reference proteome</keyword>
<dbReference type="Proteomes" id="UP000324252">
    <property type="component" value="Unassembled WGS sequence"/>
</dbReference>
<sequence>MLWETVKLALKAIFRNALRSFLTVLGVVIGVAAVIAMVTVGQGSSDQVTSDVEKLGTNILMISPGQARMGPGSSNAASKPFEMKDVDRIAEEIALVETAAPMGSSSATVVYGNENYRTQITATDSRYLMATDWPLIAGRNFNAAEEKAGRAVCIMGETVRLELFGSGDPVGQKIRIGAISCEVIGLLEPKGASTFGQDQDDVVMLPMRLFQRRIAGNRDVGMIYVAVRDGASTDAAKAEIDSLLREIRRISPGEDDDFNVRDMKQIASMLTGINDVLTGMLSAVAAVSLLVGGIGIMNIMLVSVTERTREIGIRLAVGAQARQVMMQFLVEAVVLSLLGGVLGILLGLGLAAFASNLMSIPFAPDPTVVLMAFAFSAVVGVIFGYFPARAAARMDPIEALRHQ</sequence>
<dbReference type="InterPro" id="IPR050250">
    <property type="entry name" value="Macrolide_Exporter_MacB"/>
</dbReference>
<gene>
    <name evidence="10" type="ORF">SAMN05444142_10275</name>
</gene>
<evidence type="ECO:0000259" key="8">
    <source>
        <dbReference type="Pfam" id="PF02687"/>
    </source>
</evidence>
<keyword evidence="2" id="KW-1003">Cell membrane</keyword>
<dbReference type="EMBL" id="FQZZ01000002">
    <property type="protein sequence ID" value="SHJ84478.1"/>
    <property type="molecule type" value="Genomic_DNA"/>
</dbReference>
<dbReference type="PANTHER" id="PTHR30572:SF4">
    <property type="entry name" value="ABC TRANSPORTER PERMEASE YTRF"/>
    <property type="match status" value="1"/>
</dbReference>
<evidence type="ECO:0000259" key="9">
    <source>
        <dbReference type="Pfam" id="PF12704"/>
    </source>
</evidence>
<feature type="transmembrane region" description="Helical" evidence="7">
    <location>
        <begin position="366"/>
        <end position="386"/>
    </location>
</feature>
<dbReference type="AlphaFoldDB" id="A0A1H0G3C9"/>
<keyword evidence="4 7" id="KW-1133">Transmembrane helix</keyword>
<proteinExistence type="inferred from homology"/>
<feature type="domain" description="ABC3 transporter permease C-terminal" evidence="8">
    <location>
        <begin position="283"/>
        <end position="396"/>
    </location>
</feature>
<evidence type="ECO:0000256" key="2">
    <source>
        <dbReference type="ARBA" id="ARBA00022475"/>
    </source>
</evidence>
<dbReference type="RefSeq" id="WP_149787764.1">
    <property type="nucleotide sequence ID" value="NZ_FNIO01000003.1"/>
</dbReference>
<comment type="similarity">
    <text evidence="6">Belongs to the ABC-4 integral membrane protein family.</text>
</comment>